<feature type="domain" description="EF-hand" evidence="7">
    <location>
        <begin position="478"/>
        <end position="513"/>
    </location>
</feature>
<reference evidence="8" key="1">
    <citation type="submission" date="2023-10" db="EMBL/GenBank/DDBJ databases">
        <authorList>
            <person name="Chen Y."/>
            <person name="Shah S."/>
            <person name="Dougan E. K."/>
            <person name="Thang M."/>
            <person name="Chan C."/>
        </authorList>
    </citation>
    <scope>NUCLEOTIDE SEQUENCE [LARGE SCALE GENOMIC DNA]</scope>
</reference>
<dbReference type="PANTHER" id="PTHR10037">
    <property type="entry name" value="VOLTAGE-GATED CATION CHANNEL CALCIUM AND SODIUM"/>
    <property type="match status" value="1"/>
</dbReference>
<evidence type="ECO:0000256" key="3">
    <source>
        <dbReference type="ARBA" id="ARBA00022989"/>
    </source>
</evidence>
<evidence type="ECO:0000256" key="1">
    <source>
        <dbReference type="ARBA" id="ARBA00004141"/>
    </source>
</evidence>
<evidence type="ECO:0000313" key="9">
    <source>
        <dbReference type="Proteomes" id="UP001189429"/>
    </source>
</evidence>
<keyword evidence="9" id="KW-1185">Reference proteome</keyword>
<feature type="transmembrane region" description="Helical" evidence="6">
    <location>
        <begin position="314"/>
        <end position="337"/>
    </location>
</feature>
<dbReference type="InterPro" id="IPR011992">
    <property type="entry name" value="EF-hand-dom_pair"/>
</dbReference>
<dbReference type="SMART" id="SM00054">
    <property type="entry name" value="EFh"/>
    <property type="match status" value="2"/>
</dbReference>
<feature type="transmembrane region" description="Helical" evidence="6">
    <location>
        <begin position="213"/>
        <end position="232"/>
    </location>
</feature>
<proteinExistence type="predicted"/>
<dbReference type="Gene3D" id="1.10.287.70">
    <property type="match status" value="1"/>
</dbReference>
<feature type="transmembrane region" description="Helical" evidence="6">
    <location>
        <begin position="182"/>
        <end position="201"/>
    </location>
</feature>
<dbReference type="InterPro" id="IPR043203">
    <property type="entry name" value="VGCC_Ca_Na"/>
</dbReference>
<dbReference type="Pfam" id="PF00520">
    <property type="entry name" value="Ion_trans"/>
    <property type="match status" value="1"/>
</dbReference>
<dbReference type="Gene3D" id="1.20.120.350">
    <property type="entry name" value="Voltage-gated potassium channels. Chain C"/>
    <property type="match status" value="1"/>
</dbReference>
<evidence type="ECO:0000256" key="2">
    <source>
        <dbReference type="ARBA" id="ARBA00022692"/>
    </source>
</evidence>
<dbReference type="SUPFAM" id="SSF47473">
    <property type="entry name" value="EF-hand"/>
    <property type="match status" value="1"/>
</dbReference>
<dbReference type="Gene3D" id="1.10.238.10">
    <property type="entry name" value="EF-hand"/>
    <property type="match status" value="1"/>
</dbReference>
<dbReference type="InterPro" id="IPR027359">
    <property type="entry name" value="Volt_channel_dom_sf"/>
</dbReference>
<organism evidence="8 9">
    <name type="scientific">Prorocentrum cordatum</name>
    <dbReference type="NCBI Taxonomy" id="2364126"/>
    <lineage>
        <taxon>Eukaryota</taxon>
        <taxon>Sar</taxon>
        <taxon>Alveolata</taxon>
        <taxon>Dinophyceae</taxon>
        <taxon>Prorocentrales</taxon>
        <taxon>Prorocentraceae</taxon>
        <taxon>Prorocentrum</taxon>
    </lineage>
</organism>
<dbReference type="InterPro" id="IPR002048">
    <property type="entry name" value="EF_hand_dom"/>
</dbReference>
<evidence type="ECO:0000259" key="7">
    <source>
        <dbReference type="PROSITE" id="PS50222"/>
    </source>
</evidence>
<dbReference type="EMBL" id="CAUYUJ010021026">
    <property type="protein sequence ID" value="CAK0902125.1"/>
    <property type="molecule type" value="Genomic_DNA"/>
</dbReference>
<evidence type="ECO:0000313" key="8">
    <source>
        <dbReference type="EMBL" id="CAK0902125.1"/>
    </source>
</evidence>
<keyword evidence="4 6" id="KW-0472">Membrane</keyword>
<dbReference type="SUPFAM" id="SSF81324">
    <property type="entry name" value="Voltage-gated potassium channels"/>
    <property type="match status" value="1"/>
</dbReference>
<gene>
    <name evidence="8" type="ORF">PCOR1329_LOCUS78836</name>
</gene>
<evidence type="ECO:0000256" key="4">
    <source>
        <dbReference type="ARBA" id="ARBA00023136"/>
    </source>
</evidence>
<feature type="compositionally biased region" description="Basic residues" evidence="5">
    <location>
        <begin position="103"/>
        <end position="127"/>
    </location>
</feature>
<feature type="transmembrane region" description="Helical" evidence="6">
    <location>
        <begin position="387"/>
        <end position="411"/>
    </location>
</feature>
<dbReference type="InterPro" id="IPR005821">
    <property type="entry name" value="Ion_trans_dom"/>
</dbReference>
<feature type="compositionally biased region" description="Low complexity" evidence="5">
    <location>
        <begin position="92"/>
        <end position="102"/>
    </location>
</feature>
<dbReference type="PROSITE" id="PS50222">
    <property type="entry name" value="EF_HAND_2"/>
    <property type="match status" value="1"/>
</dbReference>
<sequence length="604" mass="67852">MALNGSAAQKLGSAALQHVAGHAAPRDPAAASDAQQGLQAFVEAPRGSPFQRGARLAVLSRSSGICARALRNEVPISDHSLWRHRRPPPPRARGGVASVRSGRWVRRASRRAPWPRRRRRRPRRRRGREGGLDSVMALSRSMFGASTVADKYIIPTAFEQMNAEFEEDIARKRGHIASTAKFNIFIVLVILVDATMIFIEVDFMSGDSRKDRIYFFVLDIIFALCFIVEMLLRQNQLGWEYFVDPWNVFDYSVVVLNCADIIVEASENSEGGLQLAGTFRVLRLLRVARTIKGLKAFYGLWFVVQGLLESLRTLAWVALLLFLLVYCIAVSLVTAIPNEEATRERWPEFDIYFGSVWKAVWSVMQIITLDNWCKDILRPVMDVSAPAAIIVFLTVVIGTFGVLNIVIAVMVERIRTIAQENKDLANRVLEHTEQDLFMSMASDFTEAELNEDGELGIHEFSEMLKTPSMTLKLRLLGIMSDEAEALFEIMDADLNGSVSPEEFVTGLQKLKGVAKGQDLVQLICFAQKQCQKATQFVENVKALSKQADVIQERLNGMGHGIARELKYQKECSIRHDEVLKHATERVQVIGKLDKSRQMQFPTIS</sequence>
<accession>A0ABN9XQB0</accession>
<protein>
    <recommendedName>
        <fullName evidence="7">EF-hand domain-containing protein</fullName>
    </recommendedName>
</protein>
<dbReference type="PANTHER" id="PTHR10037:SF62">
    <property type="entry name" value="SODIUM CHANNEL PROTEIN 60E"/>
    <property type="match status" value="1"/>
</dbReference>
<feature type="region of interest" description="Disordered" evidence="5">
    <location>
        <begin position="80"/>
        <end position="130"/>
    </location>
</feature>
<keyword evidence="3 6" id="KW-1133">Transmembrane helix</keyword>
<keyword evidence="2 6" id="KW-0812">Transmembrane</keyword>
<comment type="caution">
    <text evidence="8">The sequence shown here is derived from an EMBL/GenBank/DDBJ whole genome shotgun (WGS) entry which is preliminary data.</text>
</comment>
<comment type="subcellular location">
    <subcellularLocation>
        <location evidence="1">Membrane</location>
        <topology evidence="1">Multi-pass membrane protein</topology>
    </subcellularLocation>
</comment>
<evidence type="ECO:0000256" key="5">
    <source>
        <dbReference type="SAM" id="MobiDB-lite"/>
    </source>
</evidence>
<name>A0ABN9XQB0_9DINO</name>
<dbReference type="Proteomes" id="UP001189429">
    <property type="component" value="Unassembled WGS sequence"/>
</dbReference>
<evidence type="ECO:0000256" key="6">
    <source>
        <dbReference type="SAM" id="Phobius"/>
    </source>
</evidence>